<dbReference type="GO" id="GO:0006355">
    <property type="term" value="P:regulation of DNA-templated transcription"/>
    <property type="evidence" value="ECO:0007669"/>
    <property type="project" value="InterPro"/>
</dbReference>
<gene>
    <name evidence="3" type="ORF">CWC46_09790</name>
    <name evidence="4" type="ORF">Ser39006_009795</name>
</gene>
<reference evidence="3 6" key="3">
    <citation type="submission" date="2017-11" db="EMBL/GenBank/DDBJ databases">
        <title>Complete genome sequence of Serratia sp. ATCC 39006 LacA.</title>
        <authorList>
            <person name="Hampton H.G."/>
            <person name="Jackson S.A."/>
            <person name="Jauregui R."/>
            <person name="Poulter G.T.M."/>
            <person name="Salmond G.P.C."/>
            <person name="Fineran P.C."/>
        </authorList>
    </citation>
    <scope>NUCLEOTIDE SEQUENCE [LARGE SCALE GENOMIC DNA]</scope>
    <source>
        <strain evidence="3 6">ATCC 39006</strain>
    </source>
</reference>
<dbReference type="OrthoDB" id="6624554at2"/>
<evidence type="ECO:0000313" key="4">
    <source>
        <dbReference type="EMBL" id="AUH04387.1"/>
    </source>
</evidence>
<dbReference type="Pfam" id="PF00196">
    <property type="entry name" value="GerE"/>
    <property type="match status" value="1"/>
</dbReference>
<dbReference type="SUPFAM" id="SSF46894">
    <property type="entry name" value="C-terminal effector domain of the bipartite response regulators"/>
    <property type="match status" value="1"/>
</dbReference>
<evidence type="ECO:0000313" key="3">
    <source>
        <dbReference type="EMBL" id="AUH00068.1"/>
    </source>
</evidence>
<dbReference type="InterPro" id="IPR036388">
    <property type="entry name" value="WH-like_DNA-bd_sf"/>
</dbReference>
<dbReference type="PRINTS" id="PR00038">
    <property type="entry name" value="HTHLUXR"/>
</dbReference>
<dbReference type="STRING" id="104623.Ser39006_03507"/>
<feature type="domain" description="HTH luxR-type" evidence="2">
    <location>
        <begin position="127"/>
        <end position="184"/>
    </location>
</feature>
<evidence type="ECO:0000256" key="1">
    <source>
        <dbReference type="ARBA" id="ARBA00023125"/>
    </source>
</evidence>
<accession>A0A2I5TIJ0</accession>
<evidence type="ECO:0000313" key="5">
    <source>
        <dbReference type="Proteomes" id="UP000017700"/>
    </source>
</evidence>
<dbReference type="EMBL" id="CP025085">
    <property type="protein sequence ID" value="AUH00068.1"/>
    <property type="molecule type" value="Genomic_DNA"/>
</dbReference>
<sequence length="202" mass="23734">MPRVVIWSECHYTEQGLKLLLLRRMAFIREVASIQFNPKIELNTKDYLIINLTGSNFTRCLDFLKENEEAIDWGRVIILSSEIDAFIIELVLIKKFKFICVSKNISEIEELCEQFILNKSVETAEYKLNVTNMERKVLIMLMSGLSTIQISYMLKLSFKTVSHHKCNFLKKIGVEKTSALNFWYHHRICNKKKQCKKVIEYA</sequence>
<reference evidence="4" key="4">
    <citation type="submission" date="2017-11" db="EMBL/GenBank/DDBJ databases">
        <title>Complete genome sequence of Serratia sp. ATCC 39006.</title>
        <authorList>
            <person name="Hampton H.G."/>
            <person name="Jackson S.A."/>
            <person name="Jauregui R."/>
            <person name="Poulter G.T.M."/>
            <person name="Salmond G.P.C."/>
            <person name="Fineran P.C."/>
        </authorList>
    </citation>
    <scope>NUCLEOTIDE SEQUENCE</scope>
    <source>
        <strain evidence="4">ATCC 39006</strain>
    </source>
</reference>
<dbReference type="KEGG" id="serq:CWC46_09790"/>
<keyword evidence="1" id="KW-0238">DNA-binding</keyword>
<dbReference type="GO" id="GO:0003677">
    <property type="term" value="F:DNA binding"/>
    <property type="evidence" value="ECO:0007669"/>
    <property type="project" value="UniProtKB-KW"/>
</dbReference>
<evidence type="ECO:0000259" key="2">
    <source>
        <dbReference type="SMART" id="SM00421"/>
    </source>
</evidence>
<reference evidence="4 5" key="1">
    <citation type="journal article" date="2013" name="Genome Announc.">
        <title>Draft genome sequence of Serratia sp. strain ATCC 39006, a model bacterium for analysis of the biosynthesis and regulation of prodigiosin, a carbapenem, and gas vesicles.</title>
        <authorList>
            <person name="Fineran P.C."/>
            <person name="Iglesias Cans M.C."/>
            <person name="Ramsay J.P."/>
            <person name="Wilf N.M."/>
            <person name="Cossyleon D."/>
            <person name="McNeil M.B."/>
            <person name="Williamson N.R."/>
            <person name="Monson R.E."/>
            <person name="Becher S.A."/>
            <person name="Stanton J.A."/>
            <person name="Brugger K."/>
            <person name="Brown S.D."/>
            <person name="Salmond G.P."/>
        </authorList>
    </citation>
    <scope>NUCLEOTIDE SEQUENCE [LARGE SCALE GENOMIC DNA]</scope>
    <source>
        <strain evidence="4">ATCC 39006</strain>
        <strain evidence="5">ATCC 39006 / SC 11482</strain>
    </source>
</reference>
<evidence type="ECO:0000313" key="6">
    <source>
        <dbReference type="Proteomes" id="UP000233778"/>
    </source>
</evidence>
<dbReference type="Proteomes" id="UP000233778">
    <property type="component" value="Chromosome"/>
</dbReference>
<dbReference type="AlphaFoldDB" id="A0A2I5TIJ0"/>
<protein>
    <submittedName>
        <fullName evidence="4">LuxR family transcriptional regulator</fullName>
    </submittedName>
</protein>
<dbReference type="Gene3D" id="1.10.10.10">
    <property type="entry name" value="Winged helix-like DNA-binding domain superfamily/Winged helix DNA-binding domain"/>
    <property type="match status" value="1"/>
</dbReference>
<dbReference type="Proteomes" id="UP000017700">
    <property type="component" value="Chromosome"/>
</dbReference>
<dbReference type="KEGG" id="sera:Ser39006_009795"/>
<reference evidence="4" key="2">
    <citation type="submission" date="2013-09" db="EMBL/GenBank/DDBJ databases">
        <authorList>
            <person name="Wang G."/>
            <person name="Yang Y."/>
            <person name="Su Y."/>
        </authorList>
    </citation>
    <scope>NUCLEOTIDE SEQUENCE</scope>
    <source>
        <strain evidence="4">ATCC 39006</strain>
    </source>
</reference>
<dbReference type="EMBL" id="CP025084">
    <property type="protein sequence ID" value="AUH04387.1"/>
    <property type="molecule type" value="Genomic_DNA"/>
</dbReference>
<proteinExistence type="predicted"/>
<dbReference type="InterPro" id="IPR000792">
    <property type="entry name" value="Tscrpt_reg_LuxR_C"/>
</dbReference>
<name>A0A2I5TIJ0_SERS3</name>
<dbReference type="InterPro" id="IPR016032">
    <property type="entry name" value="Sig_transdc_resp-reg_C-effctor"/>
</dbReference>
<keyword evidence="5" id="KW-1185">Reference proteome</keyword>
<organism evidence="4 5">
    <name type="scientific">Serratia sp. (strain ATCC 39006)</name>
    <name type="common">Prodigiosinella confusarubida</name>
    <dbReference type="NCBI Taxonomy" id="104623"/>
    <lineage>
        <taxon>Bacteria</taxon>
        <taxon>Pseudomonadati</taxon>
        <taxon>Pseudomonadota</taxon>
        <taxon>Gammaproteobacteria</taxon>
        <taxon>Enterobacterales</taxon>
        <taxon>Pectobacteriaceae</taxon>
        <taxon>Prodigiosinella</taxon>
    </lineage>
</organism>
<dbReference type="RefSeq" id="WP_021016769.1">
    <property type="nucleotide sequence ID" value="NZ_CP025084.1"/>
</dbReference>
<dbReference type="SMART" id="SM00421">
    <property type="entry name" value="HTH_LUXR"/>
    <property type="match status" value="1"/>
</dbReference>